<reference evidence="16 17" key="1">
    <citation type="submission" date="2020-04" db="EMBL/GenBank/DDBJ databases">
        <title>Ferrimonas sp. S7 isolated from sea water.</title>
        <authorList>
            <person name="Bae S.S."/>
            <person name="Baek K."/>
        </authorList>
    </citation>
    <scope>NUCLEOTIDE SEQUENCE [LARGE SCALE GENOMIC DNA]</scope>
    <source>
        <strain evidence="16 17">S7</strain>
    </source>
</reference>
<evidence type="ECO:0000256" key="4">
    <source>
        <dbReference type="ARBA" id="ARBA00023315"/>
    </source>
</evidence>
<comment type="catalytic activity">
    <reaction evidence="6 15">
        <text>N-terminal L-arginyl-[protein] + L-leucyl-tRNA(Leu) = N-terminal L-leucyl-L-arginyl-[protein] + tRNA(Leu) + H(+)</text>
        <dbReference type="Rhea" id="RHEA:50416"/>
        <dbReference type="Rhea" id="RHEA-COMP:9613"/>
        <dbReference type="Rhea" id="RHEA-COMP:9622"/>
        <dbReference type="Rhea" id="RHEA-COMP:12672"/>
        <dbReference type="Rhea" id="RHEA-COMP:12673"/>
        <dbReference type="ChEBI" id="CHEBI:15378"/>
        <dbReference type="ChEBI" id="CHEBI:64719"/>
        <dbReference type="ChEBI" id="CHEBI:78442"/>
        <dbReference type="ChEBI" id="CHEBI:78494"/>
        <dbReference type="ChEBI" id="CHEBI:133044"/>
        <dbReference type="EC" id="2.3.2.6"/>
    </reaction>
</comment>
<evidence type="ECO:0000256" key="11">
    <source>
        <dbReference type="ARBA" id="ARBA00074372"/>
    </source>
</evidence>
<keyword evidence="3 15" id="KW-0808">Transferase</keyword>
<dbReference type="GO" id="GO:0005737">
    <property type="term" value="C:cytoplasm"/>
    <property type="evidence" value="ECO:0007669"/>
    <property type="project" value="UniProtKB-SubCell"/>
</dbReference>
<evidence type="ECO:0000256" key="12">
    <source>
        <dbReference type="ARBA" id="ARBA00077136"/>
    </source>
</evidence>
<dbReference type="EC" id="2.3.2.6" evidence="10 15"/>
<evidence type="ECO:0000256" key="8">
    <source>
        <dbReference type="ARBA" id="ARBA00054043"/>
    </source>
</evidence>
<dbReference type="InterPro" id="IPR004616">
    <property type="entry name" value="Leu/Phe-tRNA_Trfase"/>
</dbReference>
<dbReference type="RefSeq" id="WP_168659919.1">
    <property type="nucleotide sequence ID" value="NZ_CP051180.1"/>
</dbReference>
<dbReference type="FunFam" id="3.30.70.3550:FF:000001">
    <property type="entry name" value="Leucyl/phenylalanyl-tRNA--protein transferase"/>
    <property type="match status" value="1"/>
</dbReference>
<dbReference type="PANTHER" id="PTHR30098:SF2">
    <property type="entry name" value="LEUCYL_PHENYLALANYL-TRNA--PROTEIN TRANSFERASE"/>
    <property type="match status" value="1"/>
</dbReference>
<evidence type="ECO:0000256" key="6">
    <source>
        <dbReference type="ARBA" id="ARBA00050652"/>
    </source>
</evidence>
<accession>A0A6H1UC36</accession>
<dbReference type="GO" id="GO:0030163">
    <property type="term" value="P:protein catabolic process"/>
    <property type="evidence" value="ECO:0007669"/>
    <property type="project" value="UniProtKB-UniRule"/>
</dbReference>
<evidence type="ECO:0000256" key="10">
    <source>
        <dbReference type="ARBA" id="ARBA00066767"/>
    </source>
</evidence>
<organism evidence="16 17">
    <name type="scientific">Ferrimonas lipolytica</name>
    <dbReference type="NCBI Taxonomy" id="2724191"/>
    <lineage>
        <taxon>Bacteria</taxon>
        <taxon>Pseudomonadati</taxon>
        <taxon>Pseudomonadota</taxon>
        <taxon>Gammaproteobacteria</taxon>
        <taxon>Alteromonadales</taxon>
        <taxon>Ferrimonadaceae</taxon>
        <taxon>Ferrimonas</taxon>
    </lineage>
</organism>
<comment type="subcellular location">
    <subcellularLocation>
        <location evidence="1 15">Cytoplasm</location>
    </subcellularLocation>
</comment>
<dbReference type="FunFam" id="3.40.630.70:FF:000001">
    <property type="entry name" value="Leucyl/phenylalanyl-tRNA--protein transferase"/>
    <property type="match status" value="1"/>
</dbReference>
<dbReference type="AlphaFoldDB" id="A0A6H1UC36"/>
<gene>
    <name evidence="15 16" type="primary">aat</name>
    <name evidence="16" type="ORF">HER31_07110</name>
</gene>
<evidence type="ECO:0000256" key="5">
    <source>
        <dbReference type="ARBA" id="ARBA00050607"/>
    </source>
</evidence>
<dbReference type="GO" id="GO:0008914">
    <property type="term" value="F:leucyl-tRNA--protein transferase activity"/>
    <property type="evidence" value="ECO:0007669"/>
    <property type="project" value="UniProtKB-UniRule"/>
</dbReference>
<name>A0A6H1UC36_9GAMM</name>
<dbReference type="InterPro" id="IPR042221">
    <property type="entry name" value="Leu/Phe-tRNA_Trfase_N"/>
</dbReference>
<dbReference type="HAMAP" id="MF_00688">
    <property type="entry name" value="Leu_Phe_trans"/>
    <property type="match status" value="1"/>
</dbReference>
<dbReference type="InterPro" id="IPR016181">
    <property type="entry name" value="Acyl_CoA_acyltransferase"/>
</dbReference>
<dbReference type="EMBL" id="CP051180">
    <property type="protein sequence ID" value="QIZ76657.1"/>
    <property type="molecule type" value="Genomic_DNA"/>
</dbReference>
<dbReference type="InterPro" id="IPR042203">
    <property type="entry name" value="Leu/Phe-tRNA_Trfase_C"/>
</dbReference>
<comment type="similarity">
    <text evidence="9 15">Belongs to the L/F-transferase family.</text>
</comment>
<dbReference type="Gene3D" id="3.30.70.3550">
    <property type="entry name" value="Leucyl/phenylalanyl-tRNA-protein transferase, N-terminal domain"/>
    <property type="match status" value="1"/>
</dbReference>
<comment type="catalytic activity">
    <reaction evidence="5 15">
        <text>L-phenylalanyl-tRNA(Phe) + an N-terminal L-alpha-aminoacyl-[protein] = an N-terminal L-phenylalanyl-L-alpha-aminoacyl-[protein] + tRNA(Phe)</text>
        <dbReference type="Rhea" id="RHEA:43632"/>
        <dbReference type="Rhea" id="RHEA-COMP:9668"/>
        <dbReference type="Rhea" id="RHEA-COMP:9699"/>
        <dbReference type="Rhea" id="RHEA-COMP:10636"/>
        <dbReference type="Rhea" id="RHEA-COMP:10637"/>
        <dbReference type="ChEBI" id="CHEBI:78442"/>
        <dbReference type="ChEBI" id="CHEBI:78531"/>
        <dbReference type="ChEBI" id="CHEBI:78597"/>
        <dbReference type="ChEBI" id="CHEBI:83561"/>
        <dbReference type="EC" id="2.3.2.6"/>
    </reaction>
</comment>
<evidence type="ECO:0000256" key="7">
    <source>
        <dbReference type="ARBA" id="ARBA00051538"/>
    </source>
</evidence>
<evidence type="ECO:0000256" key="3">
    <source>
        <dbReference type="ARBA" id="ARBA00022679"/>
    </source>
</evidence>
<keyword evidence="17" id="KW-1185">Reference proteome</keyword>
<dbReference type="Pfam" id="PF03588">
    <property type="entry name" value="Leu_Phe_trans"/>
    <property type="match status" value="1"/>
</dbReference>
<evidence type="ECO:0000256" key="1">
    <source>
        <dbReference type="ARBA" id="ARBA00004496"/>
    </source>
</evidence>
<dbReference type="Proteomes" id="UP000501602">
    <property type="component" value="Chromosome"/>
</dbReference>
<evidence type="ECO:0000256" key="15">
    <source>
        <dbReference type="HAMAP-Rule" id="MF_00688"/>
    </source>
</evidence>
<proteinExistence type="inferred from homology"/>
<keyword evidence="4 15" id="KW-0012">Acyltransferase</keyword>
<comment type="catalytic activity">
    <reaction evidence="7 15">
        <text>N-terminal L-lysyl-[protein] + L-leucyl-tRNA(Leu) = N-terminal L-leucyl-L-lysyl-[protein] + tRNA(Leu) + H(+)</text>
        <dbReference type="Rhea" id="RHEA:12340"/>
        <dbReference type="Rhea" id="RHEA-COMP:9613"/>
        <dbReference type="Rhea" id="RHEA-COMP:9622"/>
        <dbReference type="Rhea" id="RHEA-COMP:12670"/>
        <dbReference type="Rhea" id="RHEA-COMP:12671"/>
        <dbReference type="ChEBI" id="CHEBI:15378"/>
        <dbReference type="ChEBI" id="CHEBI:65249"/>
        <dbReference type="ChEBI" id="CHEBI:78442"/>
        <dbReference type="ChEBI" id="CHEBI:78494"/>
        <dbReference type="ChEBI" id="CHEBI:133043"/>
        <dbReference type="EC" id="2.3.2.6"/>
    </reaction>
</comment>
<sequence length="237" mass="26812">MLSAVQYLDYHNYGFPNHSYALQDPDGLLAVGGDLSVQRLMDAYRKGIFPWFNPGDPILWWSPQQRAVFIPAEIHLSRSTKRVCRKFNYHFSVNTAFSEVIAACAEPRGDDQGTWISEAMIQAYQQLHHQGLAHSIEIWQEQQLVGGIYGVAVGAAFCGESMFHRSTGASKLALYLLGQHCQTLGVELIDAQIDNPHLQSLGSKILTRSQFLTKLNELKNKNIEWNHWRQHKAAIHV</sequence>
<evidence type="ECO:0000256" key="14">
    <source>
        <dbReference type="ARBA" id="ARBA00083640"/>
    </source>
</evidence>
<dbReference type="Gene3D" id="3.40.630.70">
    <property type="entry name" value="Leucyl/phenylalanyl-tRNA-protein transferase, C-terminal domain"/>
    <property type="match status" value="1"/>
</dbReference>
<protein>
    <recommendedName>
        <fullName evidence="11 15">Leucyl/phenylalanyl-tRNA--protein transferase</fullName>
        <ecNumber evidence="10 15">2.3.2.6</ecNumber>
    </recommendedName>
    <alternativeName>
        <fullName evidence="12 15">L/F-transferase</fullName>
    </alternativeName>
    <alternativeName>
        <fullName evidence="13 15">Leucyltransferase</fullName>
    </alternativeName>
    <alternativeName>
        <fullName evidence="14 15">Phenyalanyltransferase</fullName>
    </alternativeName>
</protein>
<dbReference type="KEGG" id="fes:HER31_07110"/>
<evidence type="ECO:0000256" key="13">
    <source>
        <dbReference type="ARBA" id="ARBA00077165"/>
    </source>
</evidence>
<dbReference type="NCBIfam" id="TIGR00667">
    <property type="entry name" value="aat"/>
    <property type="match status" value="1"/>
</dbReference>
<comment type="function">
    <text evidence="8 15">Functions in the N-end rule pathway of protein degradation where it conjugates Leu, Phe and, less efficiently, Met from aminoacyl-tRNAs to the N-termini of proteins containing an N-terminal arginine or lysine.</text>
</comment>
<evidence type="ECO:0000256" key="9">
    <source>
        <dbReference type="ARBA" id="ARBA00061535"/>
    </source>
</evidence>
<dbReference type="PANTHER" id="PTHR30098">
    <property type="entry name" value="LEUCYL/PHENYLALANYL-TRNA--PROTEIN TRANSFERASE"/>
    <property type="match status" value="1"/>
</dbReference>
<evidence type="ECO:0000313" key="17">
    <source>
        <dbReference type="Proteomes" id="UP000501602"/>
    </source>
</evidence>
<evidence type="ECO:0000256" key="2">
    <source>
        <dbReference type="ARBA" id="ARBA00022490"/>
    </source>
</evidence>
<keyword evidence="2 15" id="KW-0963">Cytoplasm</keyword>
<evidence type="ECO:0000313" key="16">
    <source>
        <dbReference type="EMBL" id="QIZ76657.1"/>
    </source>
</evidence>
<dbReference type="SUPFAM" id="SSF55729">
    <property type="entry name" value="Acyl-CoA N-acyltransferases (Nat)"/>
    <property type="match status" value="1"/>
</dbReference>